<evidence type="ECO:0000256" key="1">
    <source>
        <dbReference type="SAM" id="MobiDB-lite"/>
    </source>
</evidence>
<dbReference type="OrthoDB" id="637682at2759"/>
<dbReference type="AlphaFoldDB" id="A0A811QBD0"/>
<dbReference type="InterPro" id="IPR038538">
    <property type="entry name" value="MTERF_sf"/>
</dbReference>
<proteinExistence type="predicted"/>
<dbReference type="Gene3D" id="1.25.70.10">
    <property type="entry name" value="Transcription termination factor 3, mitochondrial"/>
    <property type="match status" value="1"/>
</dbReference>
<evidence type="ECO:0000313" key="2">
    <source>
        <dbReference type="EMBL" id="CAD6254543.1"/>
    </source>
</evidence>
<organism evidence="2 3">
    <name type="scientific">Miscanthus lutarioriparius</name>
    <dbReference type="NCBI Taxonomy" id="422564"/>
    <lineage>
        <taxon>Eukaryota</taxon>
        <taxon>Viridiplantae</taxon>
        <taxon>Streptophyta</taxon>
        <taxon>Embryophyta</taxon>
        <taxon>Tracheophyta</taxon>
        <taxon>Spermatophyta</taxon>
        <taxon>Magnoliopsida</taxon>
        <taxon>Liliopsida</taxon>
        <taxon>Poales</taxon>
        <taxon>Poaceae</taxon>
        <taxon>PACMAD clade</taxon>
        <taxon>Panicoideae</taxon>
        <taxon>Andropogonodae</taxon>
        <taxon>Andropogoneae</taxon>
        <taxon>Saccharinae</taxon>
        <taxon>Miscanthus</taxon>
    </lineage>
</organism>
<comment type="caution">
    <text evidence="2">The sequence shown here is derived from an EMBL/GenBank/DDBJ whole genome shotgun (WGS) entry which is preliminary data.</text>
</comment>
<gene>
    <name evidence="2" type="ORF">NCGR_LOCUS38146</name>
</gene>
<sequence>MERSAPPLLPGGRWSSCALGLTRHDALLVLAAEPLVMLYSQEDVERKVEFLVETVGFEVGCLLALVLWERGEERQRTSSSRRSLSAPAAAWVGTGKGGQESRTIASAPAPGEPTLGGAMR</sequence>
<keyword evidence="3" id="KW-1185">Reference proteome</keyword>
<evidence type="ECO:0000313" key="3">
    <source>
        <dbReference type="Proteomes" id="UP000604825"/>
    </source>
</evidence>
<name>A0A811QBD0_9POAL</name>
<feature type="region of interest" description="Disordered" evidence="1">
    <location>
        <begin position="72"/>
        <end position="120"/>
    </location>
</feature>
<reference evidence="2" key="1">
    <citation type="submission" date="2020-10" db="EMBL/GenBank/DDBJ databases">
        <authorList>
            <person name="Han B."/>
            <person name="Lu T."/>
            <person name="Zhao Q."/>
            <person name="Huang X."/>
            <person name="Zhao Y."/>
        </authorList>
    </citation>
    <scope>NUCLEOTIDE SEQUENCE</scope>
</reference>
<accession>A0A811QBD0</accession>
<dbReference type="EMBL" id="CAJGYO010000009">
    <property type="protein sequence ID" value="CAD6254543.1"/>
    <property type="molecule type" value="Genomic_DNA"/>
</dbReference>
<dbReference type="Proteomes" id="UP000604825">
    <property type="component" value="Unassembled WGS sequence"/>
</dbReference>
<protein>
    <submittedName>
        <fullName evidence="2">Uncharacterized protein</fullName>
    </submittedName>
</protein>